<dbReference type="PANTHER" id="PTHR24366">
    <property type="entry name" value="IG(IMMUNOGLOBULIN) AND LRR(LEUCINE RICH REPEAT) DOMAINS"/>
    <property type="match status" value="1"/>
</dbReference>
<keyword evidence="4" id="KW-0175">Coiled coil</keyword>
<accession>A0A182V7E6</accession>
<dbReference type="Gene3D" id="3.80.10.10">
    <property type="entry name" value="Ribonuclease Inhibitor"/>
    <property type="match status" value="1"/>
</dbReference>
<evidence type="ECO:0000313" key="7">
    <source>
        <dbReference type="Proteomes" id="UP000075903"/>
    </source>
</evidence>
<keyword evidence="2 5" id="KW-0732">Signal</keyword>
<dbReference type="VEuPathDB" id="VectorBase:AMEM010142"/>
<dbReference type="EnsemblMetazoa" id="AMEM010142-RA">
    <property type="protein sequence ID" value="AMEM010142-PA"/>
    <property type="gene ID" value="AMEM010142"/>
</dbReference>
<evidence type="ECO:0000256" key="3">
    <source>
        <dbReference type="ARBA" id="ARBA00022737"/>
    </source>
</evidence>
<sequence length="542" mass="62057">MTITRILALMLLSTCAPASYALVTYRCDTSDTPVIKATCLVRDVILGTVADIEDASFSFDMRYVALTMVNGFIPDFTRQLARQFPQVQDLTVDAMGIRKMYIWSNLEQLSARNNSIRALDFASIGVEHRLRSLRLDDNELSSVPLFGQSFNELKYLSLEGNRLEQVALDSFTGLGQLQSLSLARNGLIVVEPTTRAPARAIYQGVQLLKLKHLSLASNRLITVNISGWEMPSLVSLDLSNNDLYLLLDEAHQLSQFGALLEVSYAGNDWQCAWLSEAQLVLRKRGIAVKDADPAARCDREQMKSLDGICCYERALDQELNDKDPFGSRWEQLNELRRRYELVQYSYDQVEDADLNLITERGHDLRAKLMGPVAQDQDEIKRELVRLRHALDTETAQLERLEERIERAVIELGQSIDELHERAVRPKPTLDAVRQQTIGDSIGRIKTSIESLRRKVQNYVYETSERDKRIRRYGERIDHLEDQLAEAQQQENSLHRRAGDLTVRVDDAYRVIEEVIPRNSKEMYDRVRASRFGAYSYQMRRHG</sequence>
<feature type="signal peptide" evidence="5">
    <location>
        <begin position="1"/>
        <end position="21"/>
    </location>
</feature>
<evidence type="ECO:0000256" key="1">
    <source>
        <dbReference type="ARBA" id="ARBA00022614"/>
    </source>
</evidence>
<feature type="coiled-coil region" evidence="4">
    <location>
        <begin position="469"/>
        <end position="496"/>
    </location>
</feature>
<dbReference type="SUPFAM" id="SSF52058">
    <property type="entry name" value="L domain-like"/>
    <property type="match status" value="1"/>
</dbReference>
<dbReference type="Pfam" id="PF13855">
    <property type="entry name" value="LRR_8"/>
    <property type="match status" value="1"/>
</dbReference>
<protein>
    <recommendedName>
        <fullName evidence="8">Leucine-rich immune protein (Short)</fullName>
    </recommendedName>
</protein>
<reference evidence="6" key="1">
    <citation type="submission" date="2020-05" db="UniProtKB">
        <authorList>
            <consortium name="EnsemblMetazoa"/>
        </authorList>
    </citation>
    <scope>IDENTIFICATION</scope>
    <source>
        <strain evidence="6">MAF</strain>
    </source>
</reference>
<dbReference type="KEGG" id="amer:121594209"/>
<dbReference type="InterPro" id="IPR003591">
    <property type="entry name" value="Leu-rich_rpt_typical-subtyp"/>
</dbReference>
<feature type="chain" id="PRO_5008139369" description="Leucine-rich immune protein (Short)" evidence="5">
    <location>
        <begin position="22"/>
        <end position="542"/>
    </location>
</feature>
<dbReference type="RefSeq" id="XP_041773195.1">
    <property type="nucleotide sequence ID" value="XM_041917261.1"/>
</dbReference>
<keyword evidence="1" id="KW-0433">Leucine-rich repeat</keyword>
<dbReference type="VEuPathDB" id="VectorBase:AMEM21_003073"/>
<dbReference type="AlphaFoldDB" id="A0A182V7E6"/>
<organism evidence="6 7">
    <name type="scientific">Anopheles merus</name>
    <name type="common">Mosquito</name>
    <dbReference type="NCBI Taxonomy" id="30066"/>
    <lineage>
        <taxon>Eukaryota</taxon>
        <taxon>Metazoa</taxon>
        <taxon>Ecdysozoa</taxon>
        <taxon>Arthropoda</taxon>
        <taxon>Hexapoda</taxon>
        <taxon>Insecta</taxon>
        <taxon>Pterygota</taxon>
        <taxon>Neoptera</taxon>
        <taxon>Endopterygota</taxon>
        <taxon>Diptera</taxon>
        <taxon>Nematocera</taxon>
        <taxon>Culicoidea</taxon>
        <taxon>Culicidae</taxon>
        <taxon>Anophelinae</taxon>
        <taxon>Anopheles</taxon>
    </lineage>
</organism>
<evidence type="ECO:0000256" key="4">
    <source>
        <dbReference type="SAM" id="Coils"/>
    </source>
</evidence>
<evidence type="ECO:0000256" key="2">
    <source>
        <dbReference type="ARBA" id="ARBA00022729"/>
    </source>
</evidence>
<dbReference type="STRING" id="30066.A0A182V7E6"/>
<keyword evidence="7" id="KW-1185">Reference proteome</keyword>
<name>A0A182V7E6_ANOME</name>
<dbReference type="SMART" id="SM00369">
    <property type="entry name" value="LRR_TYP"/>
    <property type="match status" value="5"/>
</dbReference>
<evidence type="ECO:0000313" key="6">
    <source>
        <dbReference type="EnsemblMetazoa" id="AMEM010142-PA"/>
    </source>
</evidence>
<evidence type="ECO:0008006" key="8">
    <source>
        <dbReference type="Google" id="ProtNLM"/>
    </source>
</evidence>
<proteinExistence type="predicted"/>
<evidence type="ECO:0000256" key="5">
    <source>
        <dbReference type="SAM" id="SignalP"/>
    </source>
</evidence>
<keyword evidence="3" id="KW-0677">Repeat</keyword>
<dbReference type="InterPro" id="IPR032675">
    <property type="entry name" value="LRR_dom_sf"/>
</dbReference>
<dbReference type="InterPro" id="IPR001611">
    <property type="entry name" value="Leu-rich_rpt"/>
</dbReference>
<dbReference type="Gene3D" id="1.10.287.1490">
    <property type="match status" value="1"/>
</dbReference>
<dbReference type="Proteomes" id="UP000075903">
    <property type="component" value="Unassembled WGS sequence"/>
</dbReference>
<feature type="coiled-coil region" evidence="4">
    <location>
        <begin position="383"/>
        <end position="417"/>
    </location>
</feature>
<dbReference type="GeneID" id="121594209"/>
<dbReference type="PANTHER" id="PTHR24366:SF161">
    <property type="entry name" value="TIR DOMAIN-CONTAINING PROTEIN"/>
    <property type="match status" value="1"/>
</dbReference>